<proteinExistence type="predicted"/>
<dbReference type="PANTHER" id="PTHR38455:SF1">
    <property type="entry name" value="DUF951 DOMAIN-CONTAINING PROTEIN"/>
    <property type="match status" value="1"/>
</dbReference>
<name>A0ABQ6NGG6_9BACL</name>
<dbReference type="Pfam" id="PF06107">
    <property type="entry name" value="DUF951"/>
    <property type="match status" value="1"/>
</dbReference>
<organism evidence="1 2">
    <name type="scientific">Paenibacillus glycanilyticus</name>
    <dbReference type="NCBI Taxonomy" id="126569"/>
    <lineage>
        <taxon>Bacteria</taxon>
        <taxon>Bacillati</taxon>
        <taxon>Bacillota</taxon>
        <taxon>Bacilli</taxon>
        <taxon>Bacillales</taxon>
        <taxon>Paenibacillaceae</taxon>
        <taxon>Paenibacillus</taxon>
    </lineage>
</organism>
<keyword evidence="2" id="KW-1185">Reference proteome</keyword>
<gene>
    <name evidence="1" type="ORF">PghCCS26_09600</name>
</gene>
<evidence type="ECO:0000313" key="1">
    <source>
        <dbReference type="EMBL" id="GMK43833.1"/>
    </source>
</evidence>
<accession>A0ABQ6NGG6</accession>
<dbReference type="InterPro" id="IPR009296">
    <property type="entry name" value="DUF951"/>
</dbReference>
<dbReference type="EMBL" id="BTCL01000002">
    <property type="protein sequence ID" value="GMK43833.1"/>
    <property type="molecule type" value="Genomic_DNA"/>
</dbReference>
<evidence type="ECO:0000313" key="2">
    <source>
        <dbReference type="Proteomes" id="UP001285921"/>
    </source>
</evidence>
<reference evidence="1 2" key="1">
    <citation type="submission" date="2023-05" db="EMBL/GenBank/DDBJ databases">
        <title>Draft genome of Paenibacillus sp. CCS26.</title>
        <authorList>
            <person name="Akita H."/>
            <person name="Shinto Y."/>
            <person name="Kimura Z."/>
        </authorList>
    </citation>
    <scope>NUCLEOTIDE SEQUENCE [LARGE SCALE GENOMIC DNA]</scope>
    <source>
        <strain evidence="1 2">CCS26</strain>
    </source>
</reference>
<dbReference type="PIRSF" id="PIRSF037263">
    <property type="entry name" value="DUF951_bac"/>
    <property type="match status" value="1"/>
</dbReference>
<sequence length="72" mass="8248">MERKQFELGDIVQMKKQHPCGSNEMEIIRMGMDIRIKCVGCKHSVLIPRAKFEKNMKKVLRSAADSGQNEQA</sequence>
<dbReference type="PANTHER" id="PTHR38455">
    <property type="entry name" value="HYPOTHETICAL CYTOSOLIC PROTEIN"/>
    <property type="match status" value="1"/>
</dbReference>
<evidence type="ECO:0008006" key="3">
    <source>
        <dbReference type="Google" id="ProtNLM"/>
    </source>
</evidence>
<protein>
    <recommendedName>
        <fullName evidence="3">DUF951 domain-containing protein</fullName>
    </recommendedName>
</protein>
<dbReference type="RefSeq" id="WP_116394502.1">
    <property type="nucleotide sequence ID" value="NZ_BTCL01000002.1"/>
</dbReference>
<dbReference type="Proteomes" id="UP001285921">
    <property type="component" value="Unassembled WGS sequence"/>
</dbReference>
<comment type="caution">
    <text evidence="1">The sequence shown here is derived from an EMBL/GenBank/DDBJ whole genome shotgun (WGS) entry which is preliminary data.</text>
</comment>